<organism evidence="3 4">
    <name type="scientific">Roseicyclus elongatus DSM 19469</name>
    <dbReference type="NCBI Taxonomy" id="1294273"/>
    <lineage>
        <taxon>Bacteria</taxon>
        <taxon>Pseudomonadati</taxon>
        <taxon>Pseudomonadota</taxon>
        <taxon>Alphaproteobacteria</taxon>
        <taxon>Rhodobacterales</taxon>
        <taxon>Roseobacteraceae</taxon>
        <taxon>Roseicyclus</taxon>
    </lineage>
</organism>
<proteinExistence type="predicted"/>
<dbReference type="PATRIC" id="fig|1294273.3.peg.1248"/>
<evidence type="ECO:0000259" key="2">
    <source>
        <dbReference type="Pfam" id="PF00144"/>
    </source>
</evidence>
<dbReference type="SUPFAM" id="SSF56601">
    <property type="entry name" value="beta-lactamase/transpeptidase-like"/>
    <property type="match status" value="1"/>
</dbReference>
<dbReference type="OrthoDB" id="5377981at2"/>
<dbReference type="InterPro" id="IPR012338">
    <property type="entry name" value="Beta-lactam/transpept-like"/>
</dbReference>
<dbReference type="AlphaFoldDB" id="W8S4E2"/>
<keyword evidence="4" id="KW-1185">Reference proteome</keyword>
<dbReference type="EMBL" id="CP004372">
    <property type="protein sequence ID" value="AHM03661.1"/>
    <property type="molecule type" value="Genomic_DNA"/>
</dbReference>
<dbReference type="HOGENOM" id="CLU_020027_0_2_5"/>
<gene>
    <name evidence="3" type="ORF">roselon_01271</name>
</gene>
<dbReference type="PANTHER" id="PTHR46825:SF7">
    <property type="entry name" value="D-ALANYL-D-ALANINE CARBOXYPEPTIDASE"/>
    <property type="match status" value="1"/>
</dbReference>
<reference evidence="3 4" key="1">
    <citation type="submission" date="2013-03" db="EMBL/GenBank/DDBJ databases">
        <authorList>
            <person name="Fiebig A."/>
            <person name="Goeker M."/>
            <person name="Klenk H.-P.P."/>
        </authorList>
    </citation>
    <scope>NUCLEOTIDE SEQUENCE [LARGE SCALE GENOMIC DNA]</scope>
    <source>
        <strain evidence="4">DSM 19469</strain>
    </source>
</reference>
<dbReference type="STRING" id="1294273.roselon_01271"/>
<protein>
    <submittedName>
        <fullName evidence="3">Beta-lactamase</fullName>
    </submittedName>
</protein>
<dbReference type="Gene3D" id="3.40.710.10">
    <property type="entry name" value="DD-peptidase/beta-lactamase superfamily"/>
    <property type="match status" value="1"/>
</dbReference>
<dbReference type="InterPro" id="IPR050491">
    <property type="entry name" value="AmpC-like"/>
</dbReference>
<keyword evidence="1" id="KW-0732">Signal</keyword>
<dbReference type="Proteomes" id="UP000019593">
    <property type="component" value="Chromosome"/>
</dbReference>
<feature type="chain" id="PRO_5015428075" evidence="1">
    <location>
        <begin position="23"/>
        <end position="391"/>
    </location>
</feature>
<accession>W8S4E2</accession>
<feature type="signal peptide" evidence="1">
    <location>
        <begin position="1"/>
        <end position="22"/>
    </location>
</feature>
<evidence type="ECO:0000313" key="3">
    <source>
        <dbReference type="EMBL" id="AHM03661.1"/>
    </source>
</evidence>
<name>W8S4E2_9RHOB</name>
<feature type="domain" description="Beta-lactamase-related" evidence="2">
    <location>
        <begin position="32"/>
        <end position="370"/>
    </location>
</feature>
<dbReference type="RefSeq" id="WP_025311518.1">
    <property type="nucleotide sequence ID" value="NZ_CP004372.1"/>
</dbReference>
<dbReference type="Pfam" id="PF00144">
    <property type="entry name" value="Beta-lactamase"/>
    <property type="match status" value="1"/>
</dbReference>
<dbReference type="InterPro" id="IPR001466">
    <property type="entry name" value="Beta-lactam-related"/>
</dbReference>
<dbReference type="eggNOG" id="COG1680">
    <property type="taxonomic scope" value="Bacteria"/>
</dbReference>
<sequence length="391" mass="40826">MIRRACATLAATWVALCGPAWSDTLADRMQGVLDEVRQDYGFPGATAAIALPDGQVVTVASGLADIEAAIPMTPQTRMLAASIGKSFVAMTALSLEAEGLLDRADLVSDHLGHHDWYSDLPNHATMTVGDLMRHEAGLPDHVHLALFQAEMAARMAAGAAAIPPEEAIAFLAGADPLFPAGQGWAYSDTGYLLLGLVIEAASDSAYYDLVAARLLRPLGLTATTPSDRPRLPDLAVGYVAEGNPFGLPTRTMDADGALLWDPGMEWTGGGLVSTSRDLASWGHALFGGNALDTPYLDQLLDGIPVAPEAPDIRYGAGVAIYADTPRGAVYGHGGWIPGYVSSLRHYADPGVTVAFQINTDIGIADDGTDLVPTLEAALADLALSLVGAADR</sequence>
<dbReference type="KEGG" id="red:roselon_01271"/>
<dbReference type="PANTHER" id="PTHR46825">
    <property type="entry name" value="D-ALANYL-D-ALANINE-CARBOXYPEPTIDASE/ENDOPEPTIDASE AMPH"/>
    <property type="match status" value="1"/>
</dbReference>
<evidence type="ECO:0000313" key="4">
    <source>
        <dbReference type="Proteomes" id="UP000019593"/>
    </source>
</evidence>
<evidence type="ECO:0000256" key="1">
    <source>
        <dbReference type="SAM" id="SignalP"/>
    </source>
</evidence>